<dbReference type="PROSITE" id="PS51011">
    <property type="entry name" value="ARID"/>
    <property type="match status" value="1"/>
</dbReference>
<dbReference type="PANTHER" id="PTHR46694">
    <property type="entry name" value="AT-RICH INTERACTIVE DOMAIN-CONTAINING PROTEIN 4"/>
    <property type="match status" value="1"/>
</dbReference>
<keyword evidence="1" id="KW-0479">Metal-binding</keyword>
<keyword evidence="2" id="KW-0862">Zinc</keyword>
<dbReference type="SMART" id="SM01014">
    <property type="entry name" value="ARID"/>
    <property type="match status" value="1"/>
</dbReference>
<evidence type="ECO:0000256" key="3">
    <source>
        <dbReference type="SAM" id="MobiDB-lite"/>
    </source>
</evidence>
<reference evidence="5" key="1">
    <citation type="submission" date="2015-04" db="UniProtKB">
        <authorList>
            <consortium name="EnsemblPlants"/>
        </authorList>
    </citation>
    <scope>IDENTIFICATION</scope>
</reference>
<dbReference type="Gramene" id="OPUNC08G14680.3">
    <property type="protein sequence ID" value="OPUNC08G14680.3"/>
    <property type="gene ID" value="OPUNC08G14680"/>
</dbReference>
<keyword evidence="1" id="KW-0863">Zinc-finger</keyword>
<dbReference type="CDD" id="cd16100">
    <property type="entry name" value="ARID"/>
    <property type="match status" value="1"/>
</dbReference>
<dbReference type="InterPro" id="IPR011011">
    <property type="entry name" value="Znf_FYVE_PHD"/>
</dbReference>
<evidence type="ECO:0000259" key="4">
    <source>
        <dbReference type="PROSITE" id="PS51011"/>
    </source>
</evidence>
<dbReference type="InterPro" id="IPR042293">
    <property type="entry name" value="ARID4"/>
</dbReference>
<feature type="region of interest" description="Disordered" evidence="3">
    <location>
        <begin position="652"/>
        <end position="676"/>
    </location>
</feature>
<feature type="compositionally biased region" description="Polar residues" evidence="3">
    <location>
        <begin position="656"/>
        <end position="665"/>
    </location>
</feature>
<evidence type="ECO:0000256" key="1">
    <source>
        <dbReference type="ARBA" id="ARBA00022771"/>
    </source>
</evidence>
<organism evidence="5">
    <name type="scientific">Oryza punctata</name>
    <name type="common">Red rice</name>
    <dbReference type="NCBI Taxonomy" id="4537"/>
    <lineage>
        <taxon>Eukaryota</taxon>
        <taxon>Viridiplantae</taxon>
        <taxon>Streptophyta</taxon>
        <taxon>Embryophyta</taxon>
        <taxon>Tracheophyta</taxon>
        <taxon>Spermatophyta</taxon>
        <taxon>Magnoliopsida</taxon>
        <taxon>Liliopsida</taxon>
        <taxon>Poales</taxon>
        <taxon>Poaceae</taxon>
        <taxon>BOP clade</taxon>
        <taxon>Oryzoideae</taxon>
        <taxon>Oryzeae</taxon>
        <taxon>Oryzinae</taxon>
        <taxon>Oryza</taxon>
    </lineage>
</organism>
<dbReference type="Gene3D" id="1.10.150.60">
    <property type="entry name" value="ARID DNA-binding domain"/>
    <property type="match status" value="1"/>
</dbReference>
<feature type="domain" description="ARID" evidence="4">
    <location>
        <begin position="773"/>
        <end position="877"/>
    </location>
</feature>
<dbReference type="PANTHER" id="PTHR46694:SF1">
    <property type="entry name" value="AT-RICH INTERACTIVE DOMAIN-CONTAINING PROTEIN 4"/>
    <property type="match status" value="1"/>
</dbReference>
<dbReference type="CDD" id="cd15615">
    <property type="entry name" value="PHD_ARID4_like"/>
    <property type="match status" value="1"/>
</dbReference>
<accession>A0A0E0LVG9</accession>
<evidence type="ECO:0000313" key="6">
    <source>
        <dbReference type="Proteomes" id="UP000026962"/>
    </source>
</evidence>
<sequence length="961" mass="105445">MSHFPSGSRVNCTMLAVLCGKVGKQRTPPCPVPEAQRPRPSYPFPELISAGRLDPRFMYLQGQQLDNEEEIGTLVWGDTDVSDPQIFSSLICPPFPTIVYLEVPSGEKIAQSLQSKLLQPCMGCISACICFFSTVLNNEVQRLMLGPHLLGDAPRIYITPPGNKMAKEEDTSEYFPDIKIYDEDVHLKLLICGAHCTLDSSLLNSLEDGLNALLNIEFRWCKLQDKVSAAPPLHVDSALLDGVVTICCDITTSSSSHVSLLLSGSPQTCFDDKLLEKHIKKELIESRRLVRVVSVSEDDGPSSAEPLTSMSVASGASTFKVLMTLPKWAAQVLKYLAQETSYKSLVPLGIASVNGQSEGEYGVKTSSCSHTWDAFQLAHASFRLYCARNNDVQNVKLGPRLLGDAPKINIFPAENEMVEEEGSSEHFPAINIYDEDVNMKLLICGAPCTLDASLLGSLEDGLNALLNIEIRGCKLQNRVSAVPPPLHAETLPHGVVTMRCDVTTCSCSHVSLLVSGSPQTCFDDKLLENHIKKEIIEKGQLVRAVLVREDDKPSSAEPLTSMSVASGASTFEVWMTLPKWAAQVLKYLAPEISYKSLVPLGIACVNGTPVSSFDRQDVDRLLFFCKNDEAIVNGLYSHLPRWSASLVKDRLKGTPESKSSTSSANGVGEDQKHPMKGTSLLVKPRLKYAKMRPIPHSSKQQMHPFVGIPPSIIHDASQVKPSLPAPPVRHNALPVAPTTQRKLSSGPSRVQPVVPLNPLPMKKHGCDRLPIGVCSEEDFLKDVMQFLLQRGHTRLVPQGGLAEFPDAVLNAKRLDLYNLYKEVVSRGGFYVGNGINWKGQVFSKMSNHTVTNKMTGVGNTLKRHYETYLLEYELSHDDVDGECCLLCHSSAPGDWVNCGLCGEWAHFGCDRRQGLGTFKDYAKTDGLEYICPHCSLANYKKKPPPPESANGFRIASAQRNI</sequence>
<dbReference type="SUPFAM" id="SSF46774">
    <property type="entry name" value="ARID-like"/>
    <property type="match status" value="1"/>
</dbReference>
<dbReference type="GO" id="GO:0008270">
    <property type="term" value="F:zinc ion binding"/>
    <property type="evidence" value="ECO:0007669"/>
    <property type="project" value="UniProtKB-KW"/>
</dbReference>
<evidence type="ECO:0000256" key="2">
    <source>
        <dbReference type="ARBA" id="ARBA00022833"/>
    </source>
</evidence>
<dbReference type="InterPro" id="IPR001606">
    <property type="entry name" value="ARID_dom"/>
</dbReference>
<reference evidence="5" key="2">
    <citation type="submission" date="2018-05" db="EMBL/GenBank/DDBJ databases">
        <title>OpunRS2 (Oryza punctata Reference Sequence Version 2).</title>
        <authorList>
            <person name="Zhang J."/>
            <person name="Kudrna D."/>
            <person name="Lee S."/>
            <person name="Talag J."/>
            <person name="Welchert J."/>
            <person name="Wing R.A."/>
        </authorList>
    </citation>
    <scope>NUCLEOTIDE SEQUENCE [LARGE SCALE GENOMIC DNA]</scope>
</reference>
<evidence type="ECO:0000313" key="5">
    <source>
        <dbReference type="EnsemblPlants" id="OPUNC08G14680.3"/>
    </source>
</evidence>
<dbReference type="AlphaFoldDB" id="A0A0E0LVG9"/>
<name>A0A0E0LVG9_ORYPU</name>
<feature type="region of interest" description="Disordered" evidence="3">
    <location>
        <begin position="942"/>
        <end position="961"/>
    </location>
</feature>
<dbReference type="Gene3D" id="3.30.40.10">
    <property type="entry name" value="Zinc/RING finger domain, C3HC4 (zinc finger)"/>
    <property type="match status" value="1"/>
</dbReference>
<dbReference type="InterPro" id="IPR036431">
    <property type="entry name" value="ARID_dom_sf"/>
</dbReference>
<dbReference type="SUPFAM" id="SSF57903">
    <property type="entry name" value="FYVE/PHD zinc finger"/>
    <property type="match status" value="1"/>
</dbReference>
<dbReference type="Proteomes" id="UP000026962">
    <property type="component" value="Chromosome 8"/>
</dbReference>
<dbReference type="EnsemblPlants" id="OPUNC08G14680.3">
    <property type="protein sequence ID" value="OPUNC08G14680.3"/>
    <property type="gene ID" value="OPUNC08G14680"/>
</dbReference>
<keyword evidence="6" id="KW-1185">Reference proteome</keyword>
<protein>
    <recommendedName>
        <fullName evidence="4">ARID domain-containing protein</fullName>
    </recommendedName>
</protein>
<dbReference type="InterPro" id="IPR013083">
    <property type="entry name" value="Znf_RING/FYVE/PHD"/>
</dbReference>
<proteinExistence type="predicted"/>
<dbReference type="Pfam" id="PF01388">
    <property type="entry name" value="ARID"/>
    <property type="match status" value="1"/>
</dbReference>
<dbReference type="GO" id="GO:0003677">
    <property type="term" value="F:DNA binding"/>
    <property type="evidence" value="ECO:0007669"/>
    <property type="project" value="InterPro"/>
</dbReference>